<evidence type="ECO:0000256" key="4">
    <source>
        <dbReference type="ARBA" id="ARBA00022801"/>
    </source>
</evidence>
<keyword evidence="5" id="KW-0256">Endoplasmic reticulum</keyword>
<evidence type="ECO:0000313" key="13">
    <source>
        <dbReference type="EMBL" id="AND40218.1"/>
    </source>
</evidence>
<evidence type="ECO:0000259" key="12">
    <source>
        <dbReference type="Pfam" id="PF00717"/>
    </source>
</evidence>
<dbReference type="RefSeq" id="WP_009334341.1">
    <property type="nucleotide sequence ID" value="NZ_CP015506.1"/>
</dbReference>
<keyword evidence="6" id="KW-0735">Signal-anchor</keyword>
<keyword evidence="8 11" id="KW-0472">Membrane</keyword>
<dbReference type="eggNOG" id="COG0681">
    <property type="taxonomic scope" value="Bacteria"/>
</dbReference>
<dbReference type="Gene3D" id="2.10.109.10">
    <property type="entry name" value="Umud Fragment, subunit A"/>
    <property type="match status" value="1"/>
</dbReference>
<dbReference type="AlphaFoldDB" id="A0A160MCS6"/>
<evidence type="ECO:0000256" key="11">
    <source>
        <dbReference type="SAM" id="Phobius"/>
    </source>
</evidence>
<evidence type="ECO:0000256" key="2">
    <source>
        <dbReference type="ARBA" id="ARBA00022670"/>
    </source>
</evidence>
<evidence type="ECO:0000313" key="14">
    <source>
        <dbReference type="Proteomes" id="UP000077856"/>
    </source>
</evidence>
<dbReference type="GO" id="GO:0006465">
    <property type="term" value="P:signal peptide processing"/>
    <property type="evidence" value="ECO:0007669"/>
    <property type="project" value="UniProtKB-UniRule"/>
</dbReference>
<feature type="transmembrane region" description="Helical" evidence="11">
    <location>
        <begin position="148"/>
        <end position="170"/>
    </location>
</feature>
<evidence type="ECO:0000256" key="5">
    <source>
        <dbReference type="ARBA" id="ARBA00022824"/>
    </source>
</evidence>
<keyword evidence="7 11" id="KW-1133">Transmembrane helix</keyword>
<dbReference type="GO" id="GO:0016020">
    <property type="term" value="C:membrane"/>
    <property type="evidence" value="ECO:0007669"/>
    <property type="project" value="UniProtKB-UniRule"/>
</dbReference>
<dbReference type="InterPro" id="IPR015927">
    <property type="entry name" value="Peptidase_S24_S26A/B/C"/>
</dbReference>
<dbReference type="InterPro" id="IPR019756">
    <property type="entry name" value="Pept_S26A_signal_pept_1_Ser-AS"/>
</dbReference>
<dbReference type="CDD" id="cd06530">
    <property type="entry name" value="S26_SPase_I"/>
    <property type="match status" value="1"/>
</dbReference>
<evidence type="ECO:0000256" key="9">
    <source>
        <dbReference type="ARBA" id="ARBA00045533"/>
    </source>
</evidence>
<evidence type="ECO:0000256" key="1">
    <source>
        <dbReference type="ARBA" id="ARBA00004648"/>
    </source>
</evidence>
<evidence type="ECO:0000256" key="8">
    <source>
        <dbReference type="ARBA" id="ARBA00023136"/>
    </source>
</evidence>
<organism evidence="13 14">
    <name type="scientific">Cytobacillus oceanisediminis 2691</name>
    <dbReference type="NCBI Taxonomy" id="1196031"/>
    <lineage>
        <taxon>Bacteria</taxon>
        <taxon>Bacillati</taxon>
        <taxon>Bacillota</taxon>
        <taxon>Bacilli</taxon>
        <taxon>Bacillales</taxon>
        <taxon>Bacillaceae</taxon>
        <taxon>Cytobacillus</taxon>
    </lineage>
</organism>
<dbReference type="InterPro" id="IPR036286">
    <property type="entry name" value="LexA/Signal_pep-like_sf"/>
</dbReference>
<proteinExistence type="predicted"/>
<dbReference type="STRING" id="1196031.A361_14015"/>
<dbReference type="KEGG" id="bon:A361_14015"/>
<protein>
    <recommendedName>
        <fullName evidence="10">Signal peptidase I</fullName>
        <ecNumber evidence="10">3.4.21.89</ecNumber>
    </recommendedName>
</protein>
<dbReference type="NCBIfam" id="NF046067">
    <property type="entry name" value="SigPepSipWBacil"/>
    <property type="match status" value="1"/>
</dbReference>
<dbReference type="PANTHER" id="PTHR10806">
    <property type="entry name" value="SIGNAL PEPTIDASE COMPLEX CATALYTIC SUBUNIT SEC11"/>
    <property type="match status" value="1"/>
</dbReference>
<dbReference type="GO" id="GO:0004252">
    <property type="term" value="F:serine-type endopeptidase activity"/>
    <property type="evidence" value="ECO:0007669"/>
    <property type="project" value="UniProtKB-UniRule"/>
</dbReference>
<dbReference type="PRINTS" id="PR00728">
    <property type="entry name" value="SIGNALPTASE"/>
</dbReference>
<evidence type="ECO:0000256" key="10">
    <source>
        <dbReference type="NCBIfam" id="TIGR02228"/>
    </source>
</evidence>
<dbReference type="GO" id="GO:0009003">
    <property type="term" value="F:signal peptidase activity"/>
    <property type="evidence" value="ECO:0007669"/>
    <property type="project" value="UniProtKB-EC"/>
</dbReference>
<dbReference type="EC" id="3.4.21.89" evidence="10"/>
<keyword evidence="4" id="KW-0378">Hydrolase</keyword>
<sequence>MKRALKILSKCISAAGLMLLCLLAVWVISSKASGGEPSLKGYQAKAVLSGSMEPTFMTGSIIVVKQPDRNLKKEDIITFKSGDKLITHRIVEVKKTKAGVLYQTKGDNNDAPDMEYVQPKNIAGKYVGFTIPYAGYAAEFAASKEGSALLLFIPGLLLLLSAARTIFLALKEYETKNA</sequence>
<keyword evidence="3 11" id="KW-0812">Transmembrane</keyword>
<name>A0A160MCS6_9BACI</name>
<dbReference type="Proteomes" id="UP000077856">
    <property type="component" value="Chromosome"/>
</dbReference>
<dbReference type="InterPro" id="IPR019533">
    <property type="entry name" value="Peptidase_S26"/>
</dbReference>
<dbReference type="NCBIfam" id="TIGR02228">
    <property type="entry name" value="sigpep_I_arch"/>
    <property type="match status" value="1"/>
</dbReference>
<dbReference type="InterPro" id="IPR001733">
    <property type="entry name" value="Peptidase_S26B"/>
</dbReference>
<dbReference type="PROSITE" id="PS00501">
    <property type="entry name" value="SPASE_I_1"/>
    <property type="match status" value="1"/>
</dbReference>
<gene>
    <name evidence="13" type="ORF">A361_14015</name>
</gene>
<dbReference type="Pfam" id="PF00717">
    <property type="entry name" value="Peptidase_S24"/>
    <property type="match status" value="1"/>
</dbReference>
<accession>A0A160MCS6</accession>
<evidence type="ECO:0000256" key="3">
    <source>
        <dbReference type="ARBA" id="ARBA00022692"/>
    </source>
</evidence>
<dbReference type="PANTHER" id="PTHR10806:SF6">
    <property type="entry name" value="SIGNAL PEPTIDASE COMPLEX CATALYTIC SUBUNIT SEC11"/>
    <property type="match status" value="1"/>
</dbReference>
<evidence type="ECO:0000256" key="7">
    <source>
        <dbReference type="ARBA" id="ARBA00022989"/>
    </source>
</evidence>
<dbReference type="SUPFAM" id="SSF51306">
    <property type="entry name" value="LexA/Signal peptidase"/>
    <property type="match status" value="1"/>
</dbReference>
<evidence type="ECO:0000256" key="6">
    <source>
        <dbReference type="ARBA" id="ARBA00022968"/>
    </source>
</evidence>
<keyword evidence="2" id="KW-0645">Protease</keyword>
<comment type="subcellular location">
    <subcellularLocation>
        <location evidence="1">Endoplasmic reticulum membrane</location>
        <topology evidence="1">Single-pass type II membrane protein</topology>
    </subcellularLocation>
</comment>
<feature type="domain" description="Peptidase S24/S26A/S26B/S26C" evidence="12">
    <location>
        <begin position="47"/>
        <end position="118"/>
    </location>
</feature>
<dbReference type="EMBL" id="CP015506">
    <property type="protein sequence ID" value="AND40218.1"/>
    <property type="molecule type" value="Genomic_DNA"/>
</dbReference>
<comment type="function">
    <text evidence="9">Catalytic component of the signal peptidase complex (SPC) which catalyzes the cleavage of N-terminal signal sequences from nascent proteins as they are translocated into the lumen of the endoplasmic reticulum. Specifically cleaves N-terminal signal peptides that contain a hydrophobic alpha-helix (h-region) shorter than 18-20 amino acids.</text>
</comment>
<reference evidence="13 14" key="1">
    <citation type="submission" date="2016-04" db="EMBL/GenBank/DDBJ databases">
        <title>Complete genome sequence of Bacillus oceanisediminis strain 2691.</title>
        <authorList>
            <person name="Jeong H."/>
            <person name="Kim H.J."/>
            <person name="Lee D.-W."/>
        </authorList>
    </citation>
    <scope>NUCLEOTIDE SEQUENCE [LARGE SCALE GENOMIC DNA]</scope>
    <source>
        <strain evidence="13 14">2691</strain>
    </source>
</reference>